<reference evidence="1" key="1">
    <citation type="submission" date="2014-09" db="EMBL/GenBank/DDBJ databases">
        <authorList>
            <person name="Magalhaes I.L.F."/>
            <person name="Oliveira U."/>
            <person name="Santos F.R."/>
            <person name="Vidigal T.H.D.A."/>
            <person name="Brescovit A.D."/>
            <person name="Santos A.J."/>
        </authorList>
    </citation>
    <scope>NUCLEOTIDE SEQUENCE</scope>
    <source>
        <tissue evidence="1">Shoot tissue taken approximately 20 cm above the soil surface</tissue>
    </source>
</reference>
<sequence>MSFCIGSLKQLIYNPSYIFG</sequence>
<dbReference type="EMBL" id="GBRH01279078">
    <property type="protein sequence ID" value="JAD18817.1"/>
    <property type="molecule type" value="Transcribed_RNA"/>
</dbReference>
<reference evidence="1" key="2">
    <citation type="journal article" date="2015" name="Data Brief">
        <title>Shoot transcriptome of the giant reed, Arundo donax.</title>
        <authorList>
            <person name="Barrero R.A."/>
            <person name="Guerrero F.D."/>
            <person name="Moolhuijzen P."/>
            <person name="Goolsby J.A."/>
            <person name="Tidwell J."/>
            <person name="Bellgard S.E."/>
            <person name="Bellgard M.I."/>
        </authorList>
    </citation>
    <scope>NUCLEOTIDE SEQUENCE</scope>
    <source>
        <tissue evidence="1">Shoot tissue taken approximately 20 cm above the soil surface</tissue>
    </source>
</reference>
<organism evidence="1">
    <name type="scientific">Arundo donax</name>
    <name type="common">Giant reed</name>
    <name type="synonym">Donax arundinaceus</name>
    <dbReference type="NCBI Taxonomy" id="35708"/>
    <lineage>
        <taxon>Eukaryota</taxon>
        <taxon>Viridiplantae</taxon>
        <taxon>Streptophyta</taxon>
        <taxon>Embryophyta</taxon>
        <taxon>Tracheophyta</taxon>
        <taxon>Spermatophyta</taxon>
        <taxon>Magnoliopsida</taxon>
        <taxon>Liliopsida</taxon>
        <taxon>Poales</taxon>
        <taxon>Poaceae</taxon>
        <taxon>PACMAD clade</taxon>
        <taxon>Arundinoideae</taxon>
        <taxon>Arundineae</taxon>
        <taxon>Arundo</taxon>
    </lineage>
</organism>
<evidence type="ECO:0000313" key="1">
    <source>
        <dbReference type="EMBL" id="JAD18817.1"/>
    </source>
</evidence>
<name>A0A0A8Y4E5_ARUDO</name>
<dbReference type="AlphaFoldDB" id="A0A0A8Y4E5"/>
<accession>A0A0A8Y4E5</accession>
<protein>
    <submittedName>
        <fullName evidence="1">Uncharacterized protein</fullName>
    </submittedName>
</protein>
<proteinExistence type="predicted"/>